<evidence type="ECO:0000313" key="8">
    <source>
        <dbReference type="EMBL" id="PTM97341.1"/>
    </source>
</evidence>
<evidence type="ECO:0000256" key="6">
    <source>
        <dbReference type="PIRNR" id="PIRNR000723"/>
    </source>
</evidence>
<dbReference type="AlphaFoldDB" id="A0A2T5BEE4"/>
<dbReference type="CDD" id="cd04235">
    <property type="entry name" value="AAK_CK"/>
    <property type="match status" value="1"/>
</dbReference>
<dbReference type="Gene3D" id="3.40.1160.10">
    <property type="entry name" value="Acetylglutamate kinase-like"/>
    <property type="match status" value="1"/>
</dbReference>
<accession>A0A2T5BEE4</accession>
<comment type="caution">
    <text evidence="8">The sequence shown here is derived from an EMBL/GenBank/DDBJ whole genome shotgun (WGS) entry which is preliminary data.</text>
</comment>
<reference evidence="8 9" key="1">
    <citation type="submission" date="2018-04" db="EMBL/GenBank/DDBJ databases">
        <title>Genomic Encyclopedia of Type Strains, Phase IV (KMG-IV): sequencing the most valuable type-strain genomes for metagenomic binning, comparative biology and taxonomic classification.</title>
        <authorList>
            <person name="Goeker M."/>
        </authorList>
    </citation>
    <scope>NUCLEOTIDE SEQUENCE [LARGE SCALE GENOMIC DNA]</scope>
    <source>
        <strain evidence="8 9">DSM 7138</strain>
    </source>
</reference>
<dbReference type="PIRSF" id="PIRSF000723">
    <property type="entry name" value="Carbamate_kin"/>
    <property type="match status" value="1"/>
</dbReference>
<evidence type="ECO:0000256" key="1">
    <source>
        <dbReference type="ARBA" id="ARBA00004850"/>
    </source>
</evidence>
<dbReference type="RefSeq" id="WP_108001632.1">
    <property type="nucleotide sequence ID" value="NZ_JBHEEX010000001.1"/>
</dbReference>
<dbReference type="InterPro" id="IPR001048">
    <property type="entry name" value="Asp/Glu/Uridylate_kinase"/>
</dbReference>
<dbReference type="PANTHER" id="PTHR30409:SF1">
    <property type="entry name" value="CARBAMATE KINASE-RELATED"/>
    <property type="match status" value="1"/>
</dbReference>
<evidence type="ECO:0000313" key="9">
    <source>
        <dbReference type="Proteomes" id="UP000241247"/>
    </source>
</evidence>
<dbReference type="PANTHER" id="PTHR30409">
    <property type="entry name" value="CARBAMATE KINASE"/>
    <property type="match status" value="1"/>
</dbReference>
<keyword evidence="4 6" id="KW-0418">Kinase</keyword>
<proteinExistence type="inferred from homology"/>
<dbReference type="OrthoDB" id="9766717at2"/>
<comment type="pathway">
    <text evidence="1">Amino-acid degradation; L-arginine degradation via ADI pathway.</text>
</comment>
<evidence type="ECO:0000256" key="2">
    <source>
        <dbReference type="ARBA" id="ARBA00011066"/>
    </source>
</evidence>
<evidence type="ECO:0000256" key="4">
    <source>
        <dbReference type="ARBA" id="ARBA00022777"/>
    </source>
</evidence>
<evidence type="ECO:0000259" key="7">
    <source>
        <dbReference type="Pfam" id="PF00696"/>
    </source>
</evidence>
<dbReference type="GO" id="GO:0019546">
    <property type="term" value="P:L-arginine deiminase pathway"/>
    <property type="evidence" value="ECO:0007669"/>
    <property type="project" value="TreeGrafter"/>
</dbReference>
<dbReference type="SUPFAM" id="SSF53633">
    <property type="entry name" value="Carbamate kinase-like"/>
    <property type="match status" value="1"/>
</dbReference>
<organism evidence="8 9">
    <name type="scientific">Mycoplana dimorpha</name>
    <dbReference type="NCBI Taxonomy" id="28320"/>
    <lineage>
        <taxon>Bacteria</taxon>
        <taxon>Pseudomonadati</taxon>
        <taxon>Pseudomonadota</taxon>
        <taxon>Alphaproteobacteria</taxon>
        <taxon>Hyphomicrobiales</taxon>
        <taxon>Rhizobiaceae</taxon>
        <taxon>Mycoplana</taxon>
    </lineage>
</organism>
<keyword evidence="3 6" id="KW-0808">Transferase</keyword>
<dbReference type="GO" id="GO:0008804">
    <property type="term" value="F:carbamate kinase activity"/>
    <property type="evidence" value="ECO:0007669"/>
    <property type="project" value="UniProtKB-UniRule"/>
</dbReference>
<dbReference type="NCBIfam" id="NF009008">
    <property type="entry name" value="PRK12354.1"/>
    <property type="match status" value="1"/>
</dbReference>
<dbReference type="EMBL" id="PZZZ01000002">
    <property type="protein sequence ID" value="PTM97341.1"/>
    <property type="molecule type" value="Genomic_DNA"/>
</dbReference>
<dbReference type="InterPro" id="IPR036393">
    <property type="entry name" value="AceGlu_kinase-like_sf"/>
</dbReference>
<evidence type="ECO:0000256" key="3">
    <source>
        <dbReference type="ARBA" id="ARBA00022679"/>
    </source>
</evidence>
<name>A0A2T5BEE4_MYCDI</name>
<dbReference type="Pfam" id="PF00696">
    <property type="entry name" value="AA_kinase"/>
    <property type="match status" value="1"/>
</dbReference>
<dbReference type="Proteomes" id="UP000241247">
    <property type="component" value="Unassembled WGS sequence"/>
</dbReference>
<dbReference type="GO" id="GO:0005829">
    <property type="term" value="C:cytosol"/>
    <property type="evidence" value="ECO:0007669"/>
    <property type="project" value="TreeGrafter"/>
</dbReference>
<comment type="similarity">
    <text evidence="2 6">Belongs to the carbamate kinase family.</text>
</comment>
<keyword evidence="9" id="KW-1185">Reference proteome</keyword>
<dbReference type="PRINTS" id="PR01469">
    <property type="entry name" value="CARBMTKINASE"/>
</dbReference>
<dbReference type="NCBIfam" id="TIGR00746">
    <property type="entry name" value="arcC"/>
    <property type="match status" value="1"/>
</dbReference>
<dbReference type="InterPro" id="IPR003964">
    <property type="entry name" value="Carb_kinase"/>
</dbReference>
<gene>
    <name evidence="8" type="ORF">C7449_102211</name>
</gene>
<dbReference type="FunFam" id="3.40.1160.10:FF:000007">
    <property type="entry name" value="Carbamate kinase"/>
    <property type="match status" value="1"/>
</dbReference>
<evidence type="ECO:0000256" key="5">
    <source>
        <dbReference type="NCBIfam" id="TIGR00746"/>
    </source>
</evidence>
<sequence>MRIVIALGGNALLKRGEPMTAETQRRNIRDAAMAIAPITKEHQVVITHGNGPQVGLLALQGAAYKPDEAYPLDVLGAETEGMIGYMLEQELGNLLPFEVPFATLLTMVEVDGDDPGFANPTKFVGPVYAKPDADRLAAEKQWIFKQDGDKWRRVVPSPMPKRIFEIRPVKWLLEKGTIVICAGGGGIPTLYEKGKERLLVGVEAVIDKDFCSELLARELDADLFIMATDAQAVFTDWGKPEQKAIHRANPASIGGHSFPAGSMGPKVEAACRFASKTGKSAAIGALADIAAIVQGDRGTIVNAAFEEMTWH</sequence>
<protein>
    <recommendedName>
        <fullName evidence="5 6">Carbamate kinase</fullName>
    </recommendedName>
</protein>
<feature type="domain" description="Aspartate/glutamate/uridylate kinase" evidence="7">
    <location>
        <begin position="1"/>
        <end position="281"/>
    </location>
</feature>